<reference evidence="3 4" key="1">
    <citation type="journal article" date="2016" name="Mol. Biol. Evol.">
        <title>Comparative Genomics of Early-Diverging Mushroom-Forming Fungi Provides Insights into the Origins of Lignocellulose Decay Capabilities.</title>
        <authorList>
            <person name="Nagy L.G."/>
            <person name="Riley R."/>
            <person name="Tritt A."/>
            <person name="Adam C."/>
            <person name="Daum C."/>
            <person name="Floudas D."/>
            <person name="Sun H."/>
            <person name="Yadav J.S."/>
            <person name="Pangilinan J."/>
            <person name="Larsson K.H."/>
            <person name="Matsuura K."/>
            <person name="Barry K."/>
            <person name="Labutti K."/>
            <person name="Kuo R."/>
            <person name="Ohm R.A."/>
            <person name="Bhattacharya S.S."/>
            <person name="Shirouzu T."/>
            <person name="Yoshinaga Y."/>
            <person name="Martin F.M."/>
            <person name="Grigoriev I.V."/>
            <person name="Hibbett D.S."/>
        </authorList>
    </citation>
    <scope>NUCLEOTIDE SEQUENCE [LARGE SCALE GENOMIC DNA]</scope>
    <source>
        <strain evidence="3 4">HHB12029</strain>
    </source>
</reference>
<proteinExistence type="inferred from homology"/>
<keyword evidence="1" id="KW-0694">RNA-binding</keyword>
<gene>
    <name evidence="3" type="ORF">EXIGLDRAFT_146649</name>
</gene>
<dbReference type="PANTHER" id="PTHR23079:SF55">
    <property type="entry name" value="RNA-DIRECTED RNA POLYMERASE"/>
    <property type="match status" value="1"/>
</dbReference>
<comment type="similarity">
    <text evidence="1">Belongs to the RdRP family.</text>
</comment>
<dbReference type="GO" id="GO:0003723">
    <property type="term" value="F:RNA binding"/>
    <property type="evidence" value="ECO:0007669"/>
    <property type="project" value="UniProtKB-KW"/>
</dbReference>
<dbReference type="Pfam" id="PF05183">
    <property type="entry name" value="RdRP"/>
    <property type="match status" value="1"/>
</dbReference>
<evidence type="ECO:0000313" key="4">
    <source>
        <dbReference type="Proteomes" id="UP000077266"/>
    </source>
</evidence>
<evidence type="ECO:0000313" key="3">
    <source>
        <dbReference type="EMBL" id="KZV89474.1"/>
    </source>
</evidence>
<dbReference type="OrthoDB" id="10055769at2759"/>
<comment type="catalytic activity">
    <reaction evidence="1">
        <text>RNA(n) + a ribonucleoside 5'-triphosphate = RNA(n+1) + diphosphate</text>
        <dbReference type="Rhea" id="RHEA:21248"/>
        <dbReference type="Rhea" id="RHEA-COMP:14527"/>
        <dbReference type="Rhea" id="RHEA-COMP:17342"/>
        <dbReference type="ChEBI" id="CHEBI:33019"/>
        <dbReference type="ChEBI" id="CHEBI:61557"/>
        <dbReference type="ChEBI" id="CHEBI:140395"/>
        <dbReference type="EC" id="2.7.7.48"/>
    </reaction>
</comment>
<keyword evidence="4" id="KW-1185">Reference proteome</keyword>
<dbReference type="GO" id="GO:0031380">
    <property type="term" value="C:nuclear RNA-directed RNA polymerase complex"/>
    <property type="evidence" value="ECO:0007669"/>
    <property type="project" value="TreeGrafter"/>
</dbReference>
<dbReference type="InterPro" id="IPR007855">
    <property type="entry name" value="RDRP"/>
</dbReference>
<sequence>MIRTSETTNKKVVPWPNAELLHYAWDRHNPFNLNHNQTIQKWTARFQLTTSNAVPVLQFKPENVFFIDDLYANGKGYGPGQEKPETHEIMTDGCGLMNRAAFDAVLVRMEHGGPDGKGAPKPVAIQFRMAGAKGVVILDPDDASDEPKIWLRKSQVKVNFDTLEIKDDPLNASRLIFEVVRLAVAKYPTRINGQVILNLVANTETPKAEEEMIQTMLRYQRKMLQEIHAAFTAWETSKDLVQLVQVIDRTCAVTSSWRAEAAAGEARAKGLQYFDKDDYDDDDELDEFDFVYTGNPEIDDKNDEAHIREVLAEKEDDAPEAETVSGTHAHMTKGATALRMLYSAFNPTTMPRLRTVVCGIKNDHVRGNLKKYRLEIPCSAEAIVVPDPTGTLDENEIFYASSQPMTGPDGSTINYLTGQVLVFRYPIRLATDVQKVTAVYRPELEKFRDVFVFSTKGSRSLASKLAGGDYDGDRVVALFDPALVDPFFNDPRDDHMMDVSPEFMAKYFERHTEDLSTMLTPQWFDIDTLEGIMLGACDDRSKIGHYSSMHELAQCTKGYKAHYTNDLGKKFNVVMDGAKTGYRIKPSEYHKDERWQKKRIPAYKYDSMDRPPDSAIRYPPKPSKDCKDPPKLGVLERLWEEGNAEAAALEKQFTDFLNTLKAPIDKHCAQRWSEFCQRLEKAGPEEAAIMRAVHDAILHHCTFFMQERRKLWTQATIAKQSGSSIKLSGAGARALEVTERESKLASARNKQLRADFAQGPKITSAFYDETDIRQLTASCAFSLCITHDESNKIPDLQANFAFDFAFHDLCKLKAREVERETGVPLQVVQQHFLNHMSVRYKG</sequence>
<name>A0A165FSS4_EXIGL</name>
<keyword evidence="1" id="KW-0696">RNA-directed RNA polymerase</keyword>
<dbReference type="InParanoid" id="A0A165FSS4"/>
<dbReference type="InterPro" id="IPR057596">
    <property type="entry name" value="RDRP_core"/>
</dbReference>
<evidence type="ECO:0000256" key="1">
    <source>
        <dbReference type="RuleBase" id="RU363098"/>
    </source>
</evidence>
<dbReference type="EC" id="2.7.7.48" evidence="1"/>
<dbReference type="PANTHER" id="PTHR23079">
    <property type="entry name" value="RNA-DEPENDENT RNA POLYMERASE"/>
    <property type="match status" value="1"/>
</dbReference>
<dbReference type="Proteomes" id="UP000077266">
    <property type="component" value="Unassembled WGS sequence"/>
</dbReference>
<feature type="domain" description="RDRP core" evidence="2">
    <location>
        <begin position="24"/>
        <end position="608"/>
    </location>
</feature>
<dbReference type="GO" id="GO:0030422">
    <property type="term" value="P:siRNA processing"/>
    <property type="evidence" value="ECO:0007669"/>
    <property type="project" value="TreeGrafter"/>
</dbReference>
<keyword evidence="1" id="KW-0808">Transferase</keyword>
<dbReference type="EMBL" id="KV426072">
    <property type="protein sequence ID" value="KZV89474.1"/>
    <property type="molecule type" value="Genomic_DNA"/>
</dbReference>
<accession>A0A165FSS4</accession>
<protein>
    <recommendedName>
        <fullName evidence="1">RNA-dependent RNA polymerase</fullName>
        <ecNumber evidence="1">2.7.7.48</ecNumber>
    </recommendedName>
</protein>
<dbReference type="STRING" id="1314781.A0A165FSS4"/>
<dbReference type="AlphaFoldDB" id="A0A165FSS4"/>
<evidence type="ECO:0000259" key="2">
    <source>
        <dbReference type="Pfam" id="PF05183"/>
    </source>
</evidence>
<dbReference type="GO" id="GO:0003968">
    <property type="term" value="F:RNA-directed RNA polymerase activity"/>
    <property type="evidence" value="ECO:0007669"/>
    <property type="project" value="UniProtKB-KW"/>
</dbReference>
<organism evidence="3 4">
    <name type="scientific">Exidia glandulosa HHB12029</name>
    <dbReference type="NCBI Taxonomy" id="1314781"/>
    <lineage>
        <taxon>Eukaryota</taxon>
        <taxon>Fungi</taxon>
        <taxon>Dikarya</taxon>
        <taxon>Basidiomycota</taxon>
        <taxon>Agaricomycotina</taxon>
        <taxon>Agaricomycetes</taxon>
        <taxon>Auriculariales</taxon>
        <taxon>Exidiaceae</taxon>
        <taxon>Exidia</taxon>
    </lineage>
</organism>
<keyword evidence="1" id="KW-0548">Nucleotidyltransferase</keyword>